<dbReference type="PANTHER" id="PTHR31441">
    <property type="entry name" value="FOLLICULIN FAMILY MEMBER"/>
    <property type="match status" value="1"/>
</dbReference>
<dbReference type="PROSITE" id="PS51834">
    <property type="entry name" value="DENN_FLCN_SMCR8"/>
    <property type="match status" value="1"/>
</dbReference>
<reference evidence="2 3" key="1">
    <citation type="submission" date="2024-05" db="EMBL/GenBank/DDBJ databases">
        <title>Genetic variation in Jamaican populations of the coffee berry borer (Hypothenemus hampei).</title>
        <authorList>
            <person name="Errbii M."/>
            <person name="Myrie A."/>
        </authorList>
    </citation>
    <scope>NUCLEOTIDE SEQUENCE [LARGE SCALE GENOMIC DNA]</scope>
    <source>
        <strain evidence="2">JA-Hopewell-2020-01-JO</strain>
        <tissue evidence="2">Whole body</tissue>
    </source>
</reference>
<dbReference type="EMBL" id="JBDJPC010000001">
    <property type="protein sequence ID" value="KAL1517377.1"/>
    <property type="molecule type" value="Genomic_DNA"/>
</dbReference>
<dbReference type="PANTHER" id="PTHR31441:SF2">
    <property type="entry name" value="FOLLICULIN"/>
    <property type="match status" value="1"/>
</dbReference>
<keyword evidence="3" id="KW-1185">Reference proteome</keyword>
<comment type="caution">
    <text evidence="2">The sequence shown here is derived from an EMBL/GenBank/DDBJ whole genome shotgun (WGS) entry which is preliminary data.</text>
</comment>
<accession>A0ABD1FDN0</accession>
<feature type="domain" description="UDENN FLCN/SMCR8-type" evidence="1">
    <location>
        <begin position="44"/>
        <end position="384"/>
    </location>
</feature>
<evidence type="ECO:0000259" key="1">
    <source>
        <dbReference type="PROSITE" id="PS51834"/>
    </source>
</evidence>
<dbReference type="Pfam" id="PF11704">
    <property type="entry name" value="Folliculin"/>
    <property type="match status" value="1"/>
</dbReference>
<sequence>MDGILALGHFCETHGPCVILCTQRCSEEPKQVAPTISSLICEACQSLDVKQALVSRDEKCCYVTIRTPLQPNLAFLLKQAVVRSLSCEETSNESGLLYFGDNERGHVLSHTFNVQDSLARGFQRKYCILMLMQDKIHLLNCWPFLTKHIRKVSAEVQDKAVKVNNVEQQHKSQRAVRQAQTSLGCPGRSLSQLTGEPAIFAHFHLWFVWLLNTELFIEKPFKPPEVPAECLSVSTLRRIFKRMSPENFRILCYCYLTGIQVQSEDNQIESVFRQLLPKKFKLPESGEKCLINKRYEISWHGMLPQKLPTLVTSIETALADDNLPENALDPHIVSIITHWFNIACVMSWTSNSSSNKELFRSLEVQKHDMPLLSYWAPQCKEYEL</sequence>
<gene>
    <name evidence="2" type="ORF">ABEB36_001147</name>
</gene>
<evidence type="ECO:0000313" key="2">
    <source>
        <dbReference type="EMBL" id="KAL1517377.1"/>
    </source>
</evidence>
<dbReference type="InterPro" id="IPR037521">
    <property type="entry name" value="FLCN/SMCR8_DENN"/>
</dbReference>
<protein>
    <recommendedName>
        <fullName evidence="1">UDENN FLCN/SMCR8-type domain-containing protein</fullName>
    </recommendedName>
</protein>
<dbReference type="AlphaFoldDB" id="A0ABD1FDN0"/>
<dbReference type="Proteomes" id="UP001566132">
    <property type="component" value="Unassembled WGS sequence"/>
</dbReference>
<proteinExistence type="predicted"/>
<name>A0ABD1FDN0_HYPHA</name>
<evidence type="ECO:0000313" key="3">
    <source>
        <dbReference type="Proteomes" id="UP001566132"/>
    </source>
</evidence>
<dbReference type="InterPro" id="IPR021713">
    <property type="entry name" value="Folliculin"/>
</dbReference>
<dbReference type="InterPro" id="IPR044886">
    <property type="entry name" value="FLCN_DENN_C_sf"/>
</dbReference>
<dbReference type="Gene3D" id="1.10.10.1730">
    <property type="entry name" value="Folliculin"/>
    <property type="match status" value="1"/>
</dbReference>
<organism evidence="2 3">
    <name type="scientific">Hypothenemus hampei</name>
    <name type="common">Coffee berry borer</name>
    <dbReference type="NCBI Taxonomy" id="57062"/>
    <lineage>
        <taxon>Eukaryota</taxon>
        <taxon>Metazoa</taxon>
        <taxon>Ecdysozoa</taxon>
        <taxon>Arthropoda</taxon>
        <taxon>Hexapoda</taxon>
        <taxon>Insecta</taxon>
        <taxon>Pterygota</taxon>
        <taxon>Neoptera</taxon>
        <taxon>Endopterygota</taxon>
        <taxon>Coleoptera</taxon>
        <taxon>Polyphaga</taxon>
        <taxon>Cucujiformia</taxon>
        <taxon>Curculionidae</taxon>
        <taxon>Scolytinae</taxon>
        <taxon>Hypothenemus</taxon>
    </lineage>
</organism>
<dbReference type="InterPro" id="IPR037520">
    <property type="entry name" value="Folliculin/SMCR8_longin"/>
</dbReference>